<feature type="region of interest" description="Disordered" evidence="2">
    <location>
        <begin position="58"/>
        <end position="78"/>
    </location>
</feature>
<dbReference type="PANTHER" id="PTHR13238:SF0">
    <property type="entry name" value="CILIA- AND FLAGELLA-ASSOCIATED PROTEIN 298"/>
    <property type="match status" value="1"/>
</dbReference>
<organism evidence="3">
    <name type="scientific">Hyalomma excavatum</name>
    <dbReference type="NCBI Taxonomy" id="257692"/>
    <lineage>
        <taxon>Eukaryota</taxon>
        <taxon>Metazoa</taxon>
        <taxon>Ecdysozoa</taxon>
        <taxon>Arthropoda</taxon>
        <taxon>Chelicerata</taxon>
        <taxon>Arachnida</taxon>
        <taxon>Acari</taxon>
        <taxon>Parasitiformes</taxon>
        <taxon>Ixodida</taxon>
        <taxon>Ixodoidea</taxon>
        <taxon>Ixodidae</taxon>
        <taxon>Hyalomminae</taxon>
        <taxon>Hyalomma</taxon>
    </lineage>
</organism>
<dbReference type="PANTHER" id="PTHR13238">
    <property type="entry name" value="PROTEIN C21ORF59"/>
    <property type="match status" value="1"/>
</dbReference>
<name>A0A131XRR8_9ACAR</name>
<evidence type="ECO:0000256" key="2">
    <source>
        <dbReference type="SAM" id="MobiDB-lite"/>
    </source>
</evidence>
<dbReference type="AlphaFoldDB" id="A0A131XRR8"/>
<reference evidence="3" key="1">
    <citation type="journal article" date="2017" name="Ticks Tick Borne Dis.">
        <title>An insight into the sialome of Hyalomma excavatum.</title>
        <authorList>
            <person name="Ribeiro J.M."/>
            <person name="Slovak M."/>
            <person name="Francischetti I.M."/>
        </authorList>
    </citation>
    <scope>NUCLEOTIDE SEQUENCE</scope>
    <source>
        <strain evidence="3">Samish</strain>
        <tissue evidence="3">Salivary glands</tissue>
    </source>
</reference>
<evidence type="ECO:0000313" key="3">
    <source>
        <dbReference type="EMBL" id="JAP68386.1"/>
    </source>
</evidence>
<proteinExistence type="evidence at transcript level"/>
<evidence type="ECO:0000256" key="1">
    <source>
        <dbReference type="ARBA" id="ARBA00009619"/>
    </source>
</evidence>
<protein>
    <submittedName>
        <fullName evidence="3">Uncharacterized protein</fullName>
    </submittedName>
</protein>
<accession>A0A131XRR8</accession>
<comment type="similarity">
    <text evidence="1">Belongs to the CFAP298 family.</text>
</comment>
<dbReference type="GO" id="GO:0003352">
    <property type="term" value="P:regulation of cilium movement"/>
    <property type="evidence" value="ECO:0007669"/>
    <property type="project" value="InterPro"/>
</dbReference>
<feature type="compositionally biased region" description="Polar residues" evidence="2">
    <location>
        <begin position="65"/>
        <end position="76"/>
    </location>
</feature>
<dbReference type="InterPro" id="IPR021298">
    <property type="entry name" value="CFAP298"/>
</dbReference>
<sequence>MVKIKVHCDDNSVHFLVETSLCTPVDALMQDLTDIYNGILVIRQAATNIEGFARQLADHTDEPQGESTASTQSTLPEPSVVLMKVTAEALARVSNAQMESGKSLTKDTIDSTKEMLKATLSALELPETVEKEREALVASVDSGEVEKSVSPSDAKLWWAGKQLCRGNELRKYFGNNEKTTVNATLSSHAPARNKLAEAQLNEYLLFRTKQKKDFEDHEPDYETETHDREHLRKSLYGLMDIKWKP</sequence>
<dbReference type="Pfam" id="PF11069">
    <property type="entry name" value="CFAP298"/>
    <property type="match status" value="1"/>
</dbReference>
<dbReference type="EMBL" id="GEFH01000195">
    <property type="protein sequence ID" value="JAP68386.1"/>
    <property type="molecule type" value="mRNA"/>
</dbReference>